<dbReference type="Gene3D" id="6.10.140.2220">
    <property type="match status" value="1"/>
</dbReference>
<proteinExistence type="predicted"/>
<dbReference type="Pfam" id="PF01753">
    <property type="entry name" value="zf-MYND"/>
    <property type="match status" value="1"/>
</dbReference>
<dbReference type="GO" id="GO:0008270">
    <property type="term" value="F:zinc ion binding"/>
    <property type="evidence" value="ECO:0007669"/>
    <property type="project" value="UniProtKB-KW"/>
</dbReference>
<dbReference type="KEGG" id="vcn:VOLCADRAFT_106759"/>
<feature type="region of interest" description="Disordered" evidence="5">
    <location>
        <begin position="445"/>
        <end position="484"/>
    </location>
</feature>
<dbReference type="AlphaFoldDB" id="D8U9K0"/>
<evidence type="ECO:0000256" key="4">
    <source>
        <dbReference type="PROSITE-ProRule" id="PRU00134"/>
    </source>
</evidence>
<keyword evidence="3" id="KW-0862">Zinc</keyword>
<feature type="region of interest" description="Disordered" evidence="5">
    <location>
        <begin position="1"/>
        <end position="22"/>
    </location>
</feature>
<gene>
    <name evidence="7" type="ORF">VOLCADRAFT_106759</name>
</gene>
<evidence type="ECO:0000256" key="5">
    <source>
        <dbReference type="SAM" id="MobiDB-lite"/>
    </source>
</evidence>
<evidence type="ECO:0000256" key="3">
    <source>
        <dbReference type="ARBA" id="ARBA00022833"/>
    </source>
</evidence>
<name>D8U9K0_VOLCA</name>
<accession>D8U9K0</accession>
<dbReference type="EMBL" id="GL378371">
    <property type="protein sequence ID" value="EFJ43655.1"/>
    <property type="molecule type" value="Genomic_DNA"/>
</dbReference>
<keyword evidence="2 4" id="KW-0863">Zinc-finger</keyword>
<dbReference type="PROSITE" id="PS50865">
    <property type="entry name" value="ZF_MYND_2"/>
    <property type="match status" value="1"/>
</dbReference>
<feature type="compositionally biased region" description="Low complexity" evidence="5">
    <location>
        <begin position="467"/>
        <end position="481"/>
    </location>
</feature>
<sequence length="611" mass="66241">MSEPAGNKLAEPLPSATSEGRAANGERRNRTCWTCGAIEEPGKKLLRCSGCLSVCFCNAICQKSAWKQHKPDCIRCKKVDIYAASPLLAAVAFLPRMPIPIKMLSYEVYRRELRGRELHLYLRNQGRMRVSPADFDKSGPIPEGPSREQLHNMVQHDGYLEATVVGSLYGFHCAVQHYNNRGGGHAAQQNALDYVTLIHRKAKITEYGIAVGSTCPDYTLVYHIGDKFRSPPSATFSPAIPPHGRGIVCQPRTISTFAHFHSRRELMSMRAPSSARRQLSDVVRMYVVMYIVMRLQKAAQTPVQWSAERSDRLYLDVGSLPYGMGLMLNIIHYLPDRTPESQIRSFTPTLGAPGLVMDLSDLAAMERIQAGSVESLKKNYLADRHRIAVSGAPVDEDPEKAIRGLLQQLQHAVAARPSAAAKTTAVMGMVAAAAVVTAAAVAVPTEAKGGGGGGGSPSRIRGGGGNPAVRGGSPGGSNSRRIPFRDSTLDKHVKRAMLHFECAFNNTYAVLDQRSKLRLLGQSAGYGAGTRTQGEHALQHSSAQAGCTIWRWGFPPWVGPCNTWRPCPAHVSEGNACCSAAANRIRVGVYVCSQPVAWGKGPSPVRDVSLV</sequence>
<dbReference type="InParanoid" id="D8U9K0"/>
<dbReference type="PROSITE" id="PS01360">
    <property type="entry name" value="ZF_MYND_1"/>
    <property type="match status" value="1"/>
</dbReference>
<evidence type="ECO:0000313" key="7">
    <source>
        <dbReference type="EMBL" id="EFJ43655.1"/>
    </source>
</evidence>
<protein>
    <recommendedName>
        <fullName evidence="6">MYND-type domain-containing protein</fullName>
    </recommendedName>
</protein>
<dbReference type="GeneID" id="9616266"/>
<dbReference type="Proteomes" id="UP000001058">
    <property type="component" value="Unassembled WGS sequence"/>
</dbReference>
<feature type="compositionally biased region" description="Gly residues" evidence="5">
    <location>
        <begin position="448"/>
        <end position="466"/>
    </location>
</feature>
<keyword evidence="8" id="KW-1185">Reference proteome</keyword>
<dbReference type="InterPro" id="IPR002893">
    <property type="entry name" value="Znf_MYND"/>
</dbReference>
<dbReference type="OrthoDB" id="534422at2759"/>
<dbReference type="SUPFAM" id="SSF144232">
    <property type="entry name" value="HIT/MYND zinc finger-like"/>
    <property type="match status" value="1"/>
</dbReference>
<reference evidence="7 8" key="1">
    <citation type="journal article" date="2010" name="Science">
        <title>Genomic analysis of organismal complexity in the multicellular green alga Volvox carteri.</title>
        <authorList>
            <person name="Prochnik S.E."/>
            <person name="Umen J."/>
            <person name="Nedelcu A.M."/>
            <person name="Hallmann A."/>
            <person name="Miller S.M."/>
            <person name="Nishii I."/>
            <person name="Ferris P."/>
            <person name="Kuo A."/>
            <person name="Mitros T."/>
            <person name="Fritz-Laylin L.K."/>
            <person name="Hellsten U."/>
            <person name="Chapman J."/>
            <person name="Simakov O."/>
            <person name="Rensing S.A."/>
            <person name="Terry A."/>
            <person name="Pangilinan J."/>
            <person name="Kapitonov V."/>
            <person name="Jurka J."/>
            <person name="Salamov A."/>
            <person name="Shapiro H."/>
            <person name="Schmutz J."/>
            <person name="Grimwood J."/>
            <person name="Lindquist E."/>
            <person name="Lucas S."/>
            <person name="Grigoriev I.V."/>
            <person name="Schmitt R."/>
            <person name="Kirk D."/>
            <person name="Rokhsar D.S."/>
        </authorList>
    </citation>
    <scope>NUCLEOTIDE SEQUENCE [LARGE SCALE GENOMIC DNA]</scope>
    <source>
        <strain evidence="8">f. Nagariensis / Eve</strain>
    </source>
</reference>
<evidence type="ECO:0000313" key="8">
    <source>
        <dbReference type="Proteomes" id="UP000001058"/>
    </source>
</evidence>
<keyword evidence="1" id="KW-0479">Metal-binding</keyword>
<dbReference type="RefSeq" id="XP_002955355.1">
    <property type="nucleotide sequence ID" value="XM_002955309.1"/>
</dbReference>
<evidence type="ECO:0000256" key="1">
    <source>
        <dbReference type="ARBA" id="ARBA00022723"/>
    </source>
</evidence>
<organism evidence="8">
    <name type="scientific">Volvox carteri f. nagariensis</name>
    <dbReference type="NCBI Taxonomy" id="3068"/>
    <lineage>
        <taxon>Eukaryota</taxon>
        <taxon>Viridiplantae</taxon>
        <taxon>Chlorophyta</taxon>
        <taxon>core chlorophytes</taxon>
        <taxon>Chlorophyceae</taxon>
        <taxon>CS clade</taxon>
        <taxon>Chlamydomonadales</taxon>
        <taxon>Volvocaceae</taxon>
        <taxon>Volvox</taxon>
    </lineage>
</organism>
<feature type="domain" description="MYND-type" evidence="6">
    <location>
        <begin position="32"/>
        <end position="73"/>
    </location>
</feature>
<evidence type="ECO:0000259" key="6">
    <source>
        <dbReference type="PROSITE" id="PS50865"/>
    </source>
</evidence>
<evidence type="ECO:0000256" key="2">
    <source>
        <dbReference type="ARBA" id="ARBA00022771"/>
    </source>
</evidence>